<feature type="region of interest" description="Disordered" evidence="2">
    <location>
        <begin position="207"/>
        <end position="268"/>
    </location>
</feature>
<evidence type="ECO:0000256" key="1">
    <source>
        <dbReference type="SAM" id="Coils"/>
    </source>
</evidence>
<sequence length="268" mass="29950">MCYLMAIKKKWNSHCSNGCFSGKKMEGHNGLNTLECLRGRLLAERHASRVAKEEAESLGNKFLLALFWDFISPSLTLKKKSWVVQQFVELEKKLKEEIKLRDKAERKLKLLKKKLECFNNVTTPSWQKYHSSEKCEDSCGSSLSSAVSRDSEANETKLVHTVNPALLENEVHNHNVAEECVLVQTQNSPFTTKDCNSDPSNFLPQILGNNPNQSSDNLKNDGNRLSLSSSKSLAEGYNSQGTDDCSSNPSPTEAFPENICHNSNPIPS</sequence>
<gene>
    <name evidence="3" type="ORF">D0Y65_051796</name>
</gene>
<name>A0A445FHT3_GLYSO</name>
<feature type="compositionally biased region" description="Polar residues" evidence="2">
    <location>
        <begin position="223"/>
        <end position="251"/>
    </location>
</feature>
<reference evidence="3 4" key="1">
    <citation type="submission" date="2018-09" db="EMBL/GenBank/DDBJ databases">
        <title>A high-quality reference genome of wild soybean provides a powerful tool to mine soybean genomes.</title>
        <authorList>
            <person name="Xie M."/>
            <person name="Chung C.Y.L."/>
            <person name="Li M.-W."/>
            <person name="Wong F.-L."/>
            <person name="Chan T.-F."/>
            <person name="Lam H.-M."/>
        </authorList>
    </citation>
    <scope>NUCLEOTIDE SEQUENCE [LARGE SCALE GENOMIC DNA]</scope>
    <source>
        <strain evidence="4">cv. W05</strain>
        <tissue evidence="3">Hypocotyl of etiolated seedlings</tissue>
    </source>
</reference>
<dbReference type="Proteomes" id="UP000289340">
    <property type="component" value="Chromosome 19"/>
</dbReference>
<feature type="compositionally biased region" description="Polar residues" evidence="2">
    <location>
        <begin position="207"/>
        <end position="217"/>
    </location>
</feature>
<proteinExistence type="predicted"/>
<organism evidence="3 4">
    <name type="scientific">Glycine soja</name>
    <name type="common">Wild soybean</name>
    <dbReference type="NCBI Taxonomy" id="3848"/>
    <lineage>
        <taxon>Eukaryota</taxon>
        <taxon>Viridiplantae</taxon>
        <taxon>Streptophyta</taxon>
        <taxon>Embryophyta</taxon>
        <taxon>Tracheophyta</taxon>
        <taxon>Spermatophyta</taxon>
        <taxon>Magnoliopsida</taxon>
        <taxon>eudicotyledons</taxon>
        <taxon>Gunneridae</taxon>
        <taxon>Pentapetalae</taxon>
        <taxon>rosids</taxon>
        <taxon>fabids</taxon>
        <taxon>Fabales</taxon>
        <taxon>Fabaceae</taxon>
        <taxon>Papilionoideae</taxon>
        <taxon>50 kb inversion clade</taxon>
        <taxon>NPAAA clade</taxon>
        <taxon>indigoferoid/millettioid clade</taxon>
        <taxon>Phaseoleae</taxon>
        <taxon>Glycine</taxon>
        <taxon>Glycine subgen. Soja</taxon>
    </lineage>
</organism>
<dbReference type="PANTHER" id="PTHR33701">
    <property type="entry name" value="TRANSMEMBRANE PROTEIN"/>
    <property type="match status" value="1"/>
</dbReference>
<dbReference type="EMBL" id="QZWG01000019">
    <property type="protein sequence ID" value="RZB48448.1"/>
    <property type="molecule type" value="Genomic_DNA"/>
</dbReference>
<protein>
    <submittedName>
        <fullName evidence="3">Uncharacterized protein</fullName>
    </submittedName>
</protein>
<evidence type="ECO:0000313" key="4">
    <source>
        <dbReference type="Proteomes" id="UP000289340"/>
    </source>
</evidence>
<dbReference type="PANTHER" id="PTHR33701:SF2">
    <property type="entry name" value="TRANSMEMBRANE PROTEIN"/>
    <property type="match status" value="1"/>
</dbReference>
<evidence type="ECO:0000313" key="3">
    <source>
        <dbReference type="EMBL" id="RZB48448.1"/>
    </source>
</evidence>
<feature type="coiled-coil region" evidence="1">
    <location>
        <begin position="87"/>
        <end position="121"/>
    </location>
</feature>
<dbReference type="AlphaFoldDB" id="A0A445FHT3"/>
<accession>A0A445FHT3</accession>
<keyword evidence="4" id="KW-1185">Reference proteome</keyword>
<comment type="caution">
    <text evidence="3">The sequence shown here is derived from an EMBL/GenBank/DDBJ whole genome shotgun (WGS) entry which is preliminary data.</text>
</comment>
<keyword evidence="1" id="KW-0175">Coiled coil</keyword>
<evidence type="ECO:0000256" key="2">
    <source>
        <dbReference type="SAM" id="MobiDB-lite"/>
    </source>
</evidence>